<dbReference type="PATRIC" id="fig|1127699.3.peg.1096"/>
<evidence type="ECO:0000313" key="1">
    <source>
        <dbReference type="EMBL" id="EKY00797.1"/>
    </source>
</evidence>
<organism evidence="1 2">
    <name type="scientific">Hoylesella saccharolytica F0055</name>
    <dbReference type="NCBI Taxonomy" id="1127699"/>
    <lineage>
        <taxon>Bacteria</taxon>
        <taxon>Pseudomonadati</taxon>
        <taxon>Bacteroidota</taxon>
        <taxon>Bacteroidia</taxon>
        <taxon>Bacteroidales</taxon>
        <taxon>Prevotellaceae</taxon>
        <taxon>Hoylesella</taxon>
    </lineage>
</organism>
<dbReference type="STRING" id="1127699.HMPREF9151_01184"/>
<protein>
    <recommendedName>
        <fullName evidence="3">Lipoprotein</fullName>
    </recommendedName>
</protein>
<dbReference type="AlphaFoldDB" id="L1NC90"/>
<accession>L1NC90</accession>
<sequence length="127" mass="14408">MKIYRIIPAALLLLVLAGCGKQYKAKALVSEFLEMYAVNASTSIEKITNLDSTAYINDEVIEQMRTNAKKSGLLKPEVRYGNRPVHSKTLLFTTVTYSIIGNNDERKEYRQTFYLNPELTEVVAVKE</sequence>
<reference evidence="1 2" key="1">
    <citation type="submission" date="2012-05" db="EMBL/GenBank/DDBJ databases">
        <authorList>
            <person name="Weinstock G."/>
            <person name="Sodergren E."/>
            <person name="Lobos E.A."/>
            <person name="Fulton L."/>
            <person name="Fulton R."/>
            <person name="Courtney L."/>
            <person name="Fronick C."/>
            <person name="O'Laughlin M."/>
            <person name="Godfrey J."/>
            <person name="Wilson R.M."/>
            <person name="Miner T."/>
            <person name="Farmer C."/>
            <person name="Delehaunty K."/>
            <person name="Cordes M."/>
            <person name="Minx P."/>
            <person name="Tomlinson C."/>
            <person name="Chen J."/>
            <person name="Wollam A."/>
            <person name="Pepin K.H."/>
            <person name="Bhonagiri V."/>
            <person name="Zhang X."/>
            <person name="Suruliraj S."/>
            <person name="Warren W."/>
            <person name="Mitreva M."/>
            <person name="Mardis E.R."/>
            <person name="Wilson R.K."/>
        </authorList>
    </citation>
    <scope>NUCLEOTIDE SEQUENCE [LARGE SCALE GENOMIC DNA]</scope>
    <source>
        <strain evidence="1 2">F0055</strain>
    </source>
</reference>
<keyword evidence="2" id="KW-1185">Reference proteome</keyword>
<name>L1NC90_9BACT</name>
<proteinExistence type="predicted"/>
<gene>
    <name evidence="1" type="ORF">HMPREF9151_01184</name>
</gene>
<dbReference type="Proteomes" id="UP000010433">
    <property type="component" value="Unassembled WGS sequence"/>
</dbReference>
<comment type="caution">
    <text evidence="1">The sequence shown here is derived from an EMBL/GenBank/DDBJ whole genome shotgun (WGS) entry which is preliminary data.</text>
</comment>
<dbReference type="HOGENOM" id="CLU_146697_0_0_10"/>
<dbReference type="OrthoDB" id="1080541at2"/>
<dbReference type="RefSeq" id="WP_009162399.1">
    <property type="nucleotide sequence ID" value="NZ_KB290994.1"/>
</dbReference>
<dbReference type="EMBL" id="AMEP01000082">
    <property type="protein sequence ID" value="EKY00797.1"/>
    <property type="molecule type" value="Genomic_DNA"/>
</dbReference>
<evidence type="ECO:0000313" key="2">
    <source>
        <dbReference type="Proteomes" id="UP000010433"/>
    </source>
</evidence>
<dbReference type="PROSITE" id="PS51257">
    <property type="entry name" value="PROKAR_LIPOPROTEIN"/>
    <property type="match status" value="1"/>
</dbReference>
<evidence type="ECO:0008006" key="3">
    <source>
        <dbReference type="Google" id="ProtNLM"/>
    </source>
</evidence>